<evidence type="ECO:0000259" key="2">
    <source>
        <dbReference type="Pfam" id="PF00109"/>
    </source>
</evidence>
<evidence type="ECO:0000313" key="3">
    <source>
        <dbReference type="EMBL" id="GDY63615.1"/>
    </source>
</evidence>
<comment type="caution">
    <text evidence="3">The sequence shown here is derived from an EMBL/GenBank/DDBJ whole genome shotgun (WGS) entry which is preliminary data.</text>
</comment>
<organism evidence="3 4">
    <name type="scientific">Streptomyces avermitilis</name>
    <dbReference type="NCBI Taxonomy" id="33903"/>
    <lineage>
        <taxon>Bacteria</taxon>
        <taxon>Bacillati</taxon>
        <taxon>Actinomycetota</taxon>
        <taxon>Actinomycetes</taxon>
        <taxon>Kitasatosporales</taxon>
        <taxon>Streptomycetaceae</taxon>
        <taxon>Streptomyces</taxon>
    </lineage>
</organism>
<dbReference type="Gene3D" id="3.40.47.10">
    <property type="match status" value="1"/>
</dbReference>
<protein>
    <recommendedName>
        <fullName evidence="2">Beta-ketoacyl synthase-like N-terminal domain-containing protein</fullName>
    </recommendedName>
</protein>
<feature type="domain" description="Beta-ketoacyl synthase-like N-terminal" evidence="2">
    <location>
        <begin position="5"/>
        <end position="181"/>
    </location>
</feature>
<dbReference type="Proteomes" id="UP000302139">
    <property type="component" value="Unassembled WGS sequence"/>
</dbReference>
<dbReference type="InterPro" id="IPR014030">
    <property type="entry name" value="Ketoacyl_synth_N"/>
</dbReference>
<feature type="region of interest" description="Disordered" evidence="1">
    <location>
        <begin position="221"/>
        <end position="258"/>
    </location>
</feature>
<sequence>MSWIVTGMGAVASIGDSVEEIFGSLVEGRSGLAPLRGYDRDNFRAQVAYEIDDRPAPGVDEPLRATRWLERAVAAAAADAGLGDDLSRVPVLVGTTLRELRSVELSWRDGIPFDAADLHFGTMLRRRFGAVDTHTVANACSASLYALALGADLLDLGAADTVVVAGVDTITESTYGLLDRCYPEAPTAYGPSTGPGAECSRARARWPWCCAGRPTARDPVPVSIRGCGESPSTATPITRRHPTPRTSPPPSRRRICGPAYGRRTSTWSCCTGPGPR</sequence>
<dbReference type="Pfam" id="PF00109">
    <property type="entry name" value="ketoacyl-synt"/>
    <property type="match status" value="1"/>
</dbReference>
<accession>A0A4D4LRI8</accession>
<evidence type="ECO:0000256" key="1">
    <source>
        <dbReference type="SAM" id="MobiDB-lite"/>
    </source>
</evidence>
<evidence type="ECO:0000313" key="4">
    <source>
        <dbReference type="Proteomes" id="UP000302139"/>
    </source>
</evidence>
<dbReference type="SUPFAM" id="SSF53901">
    <property type="entry name" value="Thiolase-like"/>
    <property type="match status" value="1"/>
</dbReference>
<dbReference type="EMBL" id="BJHX01000001">
    <property type="protein sequence ID" value="GDY63615.1"/>
    <property type="molecule type" value="Genomic_DNA"/>
</dbReference>
<dbReference type="InterPro" id="IPR016039">
    <property type="entry name" value="Thiolase-like"/>
</dbReference>
<dbReference type="GO" id="GO:0016747">
    <property type="term" value="F:acyltransferase activity, transferring groups other than amino-acyl groups"/>
    <property type="evidence" value="ECO:0007669"/>
    <property type="project" value="UniProtKB-ARBA"/>
</dbReference>
<name>A0A4D4LRI8_STRAX</name>
<reference evidence="3 4" key="1">
    <citation type="submission" date="2019-04" db="EMBL/GenBank/DDBJ databases">
        <title>Draft genome sequences of Streptomyces avermitilis NBRC 14893.</title>
        <authorList>
            <person name="Komaki H."/>
            <person name="Tamura T."/>
            <person name="Hosoyama A."/>
        </authorList>
    </citation>
    <scope>NUCLEOTIDE SEQUENCE [LARGE SCALE GENOMIC DNA]</scope>
    <source>
        <strain evidence="3 4">NBRC 14893</strain>
    </source>
</reference>
<dbReference type="AlphaFoldDB" id="A0A4D4LRI8"/>
<gene>
    <name evidence="3" type="ORF">SAV14893_030080</name>
</gene>
<proteinExistence type="predicted"/>